<dbReference type="Pfam" id="PF14322">
    <property type="entry name" value="SusD-like_3"/>
    <property type="match status" value="1"/>
</dbReference>
<organism evidence="9 10">
    <name type="scientific">Sphingobacterium cellulitidis</name>
    <dbReference type="NCBI Taxonomy" id="1768011"/>
    <lineage>
        <taxon>Bacteria</taxon>
        <taxon>Pseudomonadati</taxon>
        <taxon>Bacteroidota</taxon>
        <taxon>Sphingobacteriia</taxon>
        <taxon>Sphingobacteriales</taxon>
        <taxon>Sphingobacteriaceae</taxon>
        <taxon>Sphingobacterium</taxon>
    </lineage>
</organism>
<dbReference type="GO" id="GO:0009279">
    <property type="term" value="C:cell outer membrane"/>
    <property type="evidence" value="ECO:0007669"/>
    <property type="project" value="UniProtKB-SubCell"/>
</dbReference>
<comment type="caution">
    <text evidence="9">The sequence shown here is derived from an EMBL/GenBank/DDBJ whole genome shotgun (WGS) entry which is preliminary data.</text>
</comment>
<dbReference type="SUPFAM" id="SSF48452">
    <property type="entry name" value="TPR-like"/>
    <property type="match status" value="1"/>
</dbReference>
<keyword evidence="3 6" id="KW-0732">Signal</keyword>
<evidence type="ECO:0000256" key="1">
    <source>
        <dbReference type="ARBA" id="ARBA00004442"/>
    </source>
</evidence>
<feature type="domain" description="RagB/SusD" evidence="7">
    <location>
        <begin position="271"/>
        <end position="485"/>
    </location>
</feature>
<feature type="domain" description="SusD-like N-terminal" evidence="8">
    <location>
        <begin position="55"/>
        <end position="231"/>
    </location>
</feature>
<dbReference type="EMBL" id="BMKM01000003">
    <property type="protein sequence ID" value="GGE21491.1"/>
    <property type="molecule type" value="Genomic_DNA"/>
</dbReference>
<dbReference type="Pfam" id="PF07980">
    <property type="entry name" value="SusD_RagB"/>
    <property type="match status" value="1"/>
</dbReference>
<dbReference type="InterPro" id="IPR033985">
    <property type="entry name" value="SusD-like_N"/>
</dbReference>
<dbReference type="Proteomes" id="UP000614460">
    <property type="component" value="Unassembled WGS sequence"/>
</dbReference>
<evidence type="ECO:0000256" key="3">
    <source>
        <dbReference type="ARBA" id="ARBA00022729"/>
    </source>
</evidence>
<name>A0A8H9KVW4_9SPHI</name>
<reference evidence="9" key="1">
    <citation type="journal article" date="2014" name="Int. J. Syst. Evol. Microbiol.">
        <title>Complete genome sequence of Corynebacterium casei LMG S-19264T (=DSM 44701T), isolated from a smear-ripened cheese.</title>
        <authorList>
            <consortium name="US DOE Joint Genome Institute (JGI-PGF)"/>
            <person name="Walter F."/>
            <person name="Albersmeier A."/>
            <person name="Kalinowski J."/>
            <person name="Ruckert C."/>
        </authorList>
    </citation>
    <scope>NUCLEOTIDE SEQUENCE</scope>
    <source>
        <strain evidence="9">CGMCC 1.15966</strain>
    </source>
</reference>
<keyword evidence="4" id="KW-0472">Membrane</keyword>
<evidence type="ECO:0000313" key="10">
    <source>
        <dbReference type="Proteomes" id="UP000614460"/>
    </source>
</evidence>
<comment type="subcellular location">
    <subcellularLocation>
        <location evidence="1">Cell outer membrane</location>
    </subcellularLocation>
</comment>
<feature type="chain" id="PRO_5034065912" evidence="6">
    <location>
        <begin position="34"/>
        <end position="485"/>
    </location>
</feature>
<evidence type="ECO:0000259" key="8">
    <source>
        <dbReference type="Pfam" id="PF14322"/>
    </source>
</evidence>
<gene>
    <name evidence="9" type="ORF">GCM10011516_18940</name>
</gene>
<accession>A0A8H9KVW4</accession>
<dbReference type="PROSITE" id="PS51257">
    <property type="entry name" value="PROKAR_LIPOPROTEIN"/>
    <property type="match status" value="1"/>
</dbReference>
<dbReference type="InterPro" id="IPR011990">
    <property type="entry name" value="TPR-like_helical_dom_sf"/>
</dbReference>
<dbReference type="CDD" id="cd08977">
    <property type="entry name" value="SusD"/>
    <property type="match status" value="1"/>
</dbReference>
<evidence type="ECO:0000313" key="9">
    <source>
        <dbReference type="EMBL" id="GGE21491.1"/>
    </source>
</evidence>
<sequence length="485" mass="54179">MYSSKSLKTTNMKFRNLNIALLAAAGLLMTGCAKDFLDVPSKEIIEAEDSNQNYSPEVLINGIYGMFTDWNYGFSFLGITEIISDNSDKGSSPTDTGSDKDILDNLTYTSTAGSFAALWEQWYKSIGRASNAIEYTEGYGLTDETLKNRYIGEARFLRALNYFWLVRGWGDVPIQEQDLIKRVPQSEVYAYIEADLQFAINNLPDKSKYASKDLGRATKGAAQGLLSKVYLYQGKWQQAYDMAQAVINSGEYSLEPNYEKIWRLEGENGGESLFEIQARGSSIAHGIQQYSQTQGPRGGTAAIGWGFNTPSQNLLDAFNAEKDDIRRDATIIFRNETMFDGVKIGNTENEMYNEKAYSSANGGAGDTDKNLRYLRLGEVYLIKAEAANELGNTAEALSALNAIRNRVKLPNTTATGQAGIRQAIWKERRLELAMEHDRWFDLVRTKQAETAMKAAGKAFQAKQYLFPIPNNQLIQTPEMVQNPGW</sequence>
<evidence type="ECO:0000256" key="5">
    <source>
        <dbReference type="ARBA" id="ARBA00023237"/>
    </source>
</evidence>
<dbReference type="AlphaFoldDB" id="A0A8H9KVW4"/>
<comment type="similarity">
    <text evidence="2">Belongs to the SusD family.</text>
</comment>
<keyword evidence="5" id="KW-0998">Cell outer membrane</keyword>
<evidence type="ECO:0000256" key="2">
    <source>
        <dbReference type="ARBA" id="ARBA00006275"/>
    </source>
</evidence>
<dbReference type="Gene3D" id="1.25.40.390">
    <property type="match status" value="1"/>
</dbReference>
<evidence type="ECO:0000256" key="4">
    <source>
        <dbReference type="ARBA" id="ARBA00023136"/>
    </source>
</evidence>
<proteinExistence type="inferred from homology"/>
<reference evidence="9" key="2">
    <citation type="submission" date="2020-09" db="EMBL/GenBank/DDBJ databases">
        <authorList>
            <person name="Sun Q."/>
            <person name="Zhou Y."/>
        </authorList>
    </citation>
    <scope>NUCLEOTIDE SEQUENCE</scope>
    <source>
        <strain evidence="9">CGMCC 1.15966</strain>
    </source>
</reference>
<evidence type="ECO:0000259" key="7">
    <source>
        <dbReference type="Pfam" id="PF07980"/>
    </source>
</evidence>
<protein>
    <submittedName>
        <fullName evidence="9">Membrane protein</fullName>
    </submittedName>
</protein>
<keyword evidence="10" id="KW-1185">Reference proteome</keyword>
<evidence type="ECO:0000256" key="6">
    <source>
        <dbReference type="SAM" id="SignalP"/>
    </source>
</evidence>
<dbReference type="InterPro" id="IPR012944">
    <property type="entry name" value="SusD_RagB_dom"/>
</dbReference>
<feature type="signal peptide" evidence="6">
    <location>
        <begin position="1"/>
        <end position="33"/>
    </location>
</feature>